<feature type="region of interest" description="Disordered" evidence="1">
    <location>
        <begin position="1"/>
        <end position="50"/>
    </location>
</feature>
<dbReference type="AlphaFoldDB" id="A0A6A5R377"/>
<evidence type="ECO:0000313" key="2">
    <source>
        <dbReference type="EMBL" id="KAF1921849.1"/>
    </source>
</evidence>
<protein>
    <recommendedName>
        <fullName evidence="4">DNA/RNA-binding protein Alba-like domain-containing protein</fullName>
    </recommendedName>
</protein>
<reference evidence="2" key="1">
    <citation type="journal article" date="2020" name="Stud. Mycol.">
        <title>101 Dothideomycetes genomes: a test case for predicting lifestyles and emergence of pathogens.</title>
        <authorList>
            <person name="Haridas S."/>
            <person name="Albert R."/>
            <person name="Binder M."/>
            <person name="Bloem J."/>
            <person name="Labutti K."/>
            <person name="Salamov A."/>
            <person name="Andreopoulos B."/>
            <person name="Baker S."/>
            <person name="Barry K."/>
            <person name="Bills G."/>
            <person name="Bluhm B."/>
            <person name="Cannon C."/>
            <person name="Castanera R."/>
            <person name="Culley D."/>
            <person name="Daum C."/>
            <person name="Ezra D."/>
            <person name="Gonzalez J."/>
            <person name="Henrissat B."/>
            <person name="Kuo A."/>
            <person name="Liang C."/>
            <person name="Lipzen A."/>
            <person name="Lutzoni F."/>
            <person name="Magnuson J."/>
            <person name="Mondo S."/>
            <person name="Nolan M."/>
            <person name="Ohm R."/>
            <person name="Pangilinan J."/>
            <person name="Park H.-J."/>
            <person name="Ramirez L."/>
            <person name="Alfaro M."/>
            <person name="Sun H."/>
            <person name="Tritt A."/>
            <person name="Yoshinaga Y."/>
            <person name="Zwiers L.-H."/>
            <person name="Turgeon B."/>
            <person name="Goodwin S."/>
            <person name="Spatafora J."/>
            <person name="Crous P."/>
            <person name="Grigoriev I."/>
        </authorList>
    </citation>
    <scope>NUCLEOTIDE SEQUENCE</scope>
    <source>
        <strain evidence="2">HMLAC05119</strain>
    </source>
</reference>
<name>A0A6A5R377_AMPQU</name>
<feature type="compositionally biased region" description="Acidic residues" evidence="1">
    <location>
        <begin position="229"/>
        <end position="238"/>
    </location>
</feature>
<sequence length="289" mass="32116">MEKAKRMSDIFASSAEKETSGMTATATPYSSEGPTLPIIGADTERSANDTDKARITNDQETNRAQPVPTIHSSLYEPWTLLPNELVNLLTLQARLRGTQNIVPVVFTKNQNVKSGINRLKTYLGAYKDEIQPMDIPEALTRPDAIIAVSAQGDGTAKLVSILDVARRVVAPSIKEKKMVEEIGTKINTWWLYTSLTSVEVEKKARVTSGANDGEKLDAKVRAKQINEDSEDEAFEPMDVDMPVRQKEQRQKKKIKAPVLTVWLTKNQIPAFKDAFGEQSFEVKSLPQDD</sequence>
<organism evidence="2 3">
    <name type="scientific">Ampelomyces quisqualis</name>
    <name type="common">Powdery mildew agent</name>
    <dbReference type="NCBI Taxonomy" id="50730"/>
    <lineage>
        <taxon>Eukaryota</taxon>
        <taxon>Fungi</taxon>
        <taxon>Dikarya</taxon>
        <taxon>Ascomycota</taxon>
        <taxon>Pezizomycotina</taxon>
        <taxon>Dothideomycetes</taxon>
        <taxon>Pleosporomycetidae</taxon>
        <taxon>Pleosporales</taxon>
        <taxon>Pleosporineae</taxon>
        <taxon>Phaeosphaeriaceae</taxon>
        <taxon>Ampelomyces</taxon>
    </lineage>
</organism>
<accession>A0A6A5R377</accession>
<proteinExistence type="predicted"/>
<dbReference type="EMBL" id="ML979132">
    <property type="protein sequence ID" value="KAF1921849.1"/>
    <property type="molecule type" value="Genomic_DNA"/>
</dbReference>
<keyword evidence="3" id="KW-1185">Reference proteome</keyword>
<feature type="region of interest" description="Disordered" evidence="1">
    <location>
        <begin position="229"/>
        <end position="252"/>
    </location>
</feature>
<evidence type="ECO:0008006" key="4">
    <source>
        <dbReference type="Google" id="ProtNLM"/>
    </source>
</evidence>
<evidence type="ECO:0000256" key="1">
    <source>
        <dbReference type="SAM" id="MobiDB-lite"/>
    </source>
</evidence>
<feature type="compositionally biased region" description="Polar residues" evidence="1">
    <location>
        <begin position="20"/>
        <end position="33"/>
    </location>
</feature>
<dbReference type="OrthoDB" id="424402at2759"/>
<gene>
    <name evidence="2" type="ORF">BDU57DRAFT_526595</name>
</gene>
<evidence type="ECO:0000313" key="3">
    <source>
        <dbReference type="Proteomes" id="UP000800096"/>
    </source>
</evidence>
<dbReference type="Proteomes" id="UP000800096">
    <property type="component" value="Unassembled WGS sequence"/>
</dbReference>